<dbReference type="SUPFAM" id="SSF56954">
    <property type="entry name" value="Outer membrane efflux proteins (OEP)"/>
    <property type="match status" value="1"/>
</dbReference>
<protein>
    <submittedName>
        <fullName evidence="9">Outer membrane efflux protein</fullName>
    </submittedName>
</protein>
<accession>H3KCQ5</accession>
<dbReference type="InterPro" id="IPR051906">
    <property type="entry name" value="TolC-like"/>
</dbReference>
<evidence type="ECO:0000313" key="9">
    <source>
        <dbReference type="EMBL" id="EHY32118.1"/>
    </source>
</evidence>
<keyword evidence="8" id="KW-0732">Signal</keyword>
<dbReference type="GO" id="GO:0015562">
    <property type="term" value="F:efflux transmembrane transporter activity"/>
    <property type="evidence" value="ECO:0007669"/>
    <property type="project" value="InterPro"/>
</dbReference>
<dbReference type="GO" id="GO:0015288">
    <property type="term" value="F:porin activity"/>
    <property type="evidence" value="ECO:0007669"/>
    <property type="project" value="TreeGrafter"/>
</dbReference>
<dbReference type="GO" id="GO:1990281">
    <property type="term" value="C:efflux pump complex"/>
    <property type="evidence" value="ECO:0007669"/>
    <property type="project" value="TreeGrafter"/>
</dbReference>
<dbReference type="HOGENOM" id="CLU_012817_9_1_4"/>
<keyword evidence="4" id="KW-1134">Transmembrane beta strand</keyword>
<evidence type="ECO:0000256" key="5">
    <source>
        <dbReference type="ARBA" id="ARBA00022692"/>
    </source>
</evidence>
<feature type="signal peptide" evidence="8">
    <location>
        <begin position="1"/>
        <end position="19"/>
    </location>
</feature>
<dbReference type="EMBL" id="AFBQ01000058">
    <property type="protein sequence ID" value="EHY32118.1"/>
    <property type="molecule type" value="Genomic_DNA"/>
</dbReference>
<dbReference type="Proteomes" id="UP000004956">
    <property type="component" value="Unassembled WGS sequence"/>
</dbReference>
<evidence type="ECO:0000256" key="6">
    <source>
        <dbReference type="ARBA" id="ARBA00023136"/>
    </source>
</evidence>
<dbReference type="PATRIC" id="fig|762967.3.peg.419"/>
<proteinExistence type="inferred from homology"/>
<keyword evidence="3" id="KW-0813">Transport</keyword>
<keyword evidence="6" id="KW-0472">Membrane</keyword>
<evidence type="ECO:0000256" key="7">
    <source>
        <dbReference type="ARBA" id="ARBA00023237"/>
    </source>
</evidence>
<dbReference type="Gene3D" id="1.20.1600.10">
    <property type="entry name" value="Outer membrane efflux proteins (OEP)"/>
    <property type="match status" value="1"/>
</dbReference>
<comment type="similarity">
    <text evidence="2">Belongs to the outer membrane factor (OMF) (TC 1.B.17) family.</text>
</comment>
<sequence>MFGVSCAVLLALSSAPAGAAPTAQPAPATANAAEAPVVRGAMSFADALELRRSRSDLLRAHDAEVAHAQHQSDAAKFLGGPKVDIAAMQVEGTKTVELGLDTPNITLPVGIGGKLTPITIPAMNLNFSEKIDIGGPRAMLNFNWPLYTGGAVSAKQEALRRKVDETAYARDAEREKIDAGLAMAYWGVQLAREVERLHAGMLADEEAEVKRAQAFEAKGVISKLERMSIEVSRDAAKRAWISAQTEREAAETQLRNALREDALPELSTPLFILEGDLGTLDDWTARAMRASPVLAQIDAQTAQAEAGVQGAKSLYHPKIFAFGTKNLVKHYLTLPEPDWIAGIGVTFTLWSNQDRASSVAAATSVVDKARAARNEARTEIRTAVETAFLRVNDARESYRLTAGTLALAKENLRLRRAGFAEGLSTAIDLSNARTQLTAAQIALRAAAYKFVAAWATLHAVSGEMPRFLESLNRSDLVAVPSSTGVSLK</sequence>
<evidence type="ECO:0000256" key="4">
    <source>
        <dbReference type="ARBA" id="ARBA00022452"/>
    </source>
</evidence>
<evidence type="ECO:0000256" key="3">
    <source>
        <dbReference type="ARBA" id="ARBA00022448"/>
    </source>
</evidence>
<evidence type="ECO:0000256" key="2">
    <source>
        <dbReference type="ARBA" id="ARBA00007613"/>
    </source>
</evidence>
<reference evidence="9 10" key="1">
    <citation type="submission" date="2011-11" db="EMBL/GenBank/DDBJ databases">
        <authorList>
            <person name="Weinstock G."/>
            <person name="Sodergren E."/>
            <person name="Clifton S."/>
            <person name="Fulton L."/>
            <person name="Fulton B."/>
            <person name="Courtney L."/>
            <person name="Fronick C."/>
            <person name="Harrison M."/>
            <person name="Strong C."/>
            <person name="Farmer C."/>
            <person name="Delahaunty K."/>
            <person name="Markovic C."/>
            <person name="Hall O."/>
            <person name="Minx P."/>
            <person name="Tomlinson C."/>
            <person name="Mitreva M."/>
            <person name="Hou S."/>
            <person name="Chen J."/>
            <person name="Wollam A."/>
            <person name="Pepin K.H."/>
            <person name="Johnson M."/>
            <person name="Bhonagiri V."/>
            <person name="Zhang X."/>
            <person name="Suruliraj S."/>
            <person name="Warren W."/>
            <person name="Chinwalla A."/>
            <person name="Mardis E.R."/>
            <person name="Wilson R.K."/>
        </authorList>
    </citation>
    <scope>NUCLEOTIDE SEQUENCE [LARGE SCALE GENOMIC DNA]</scope>
    <source>
        <strain evidence="9 10">YIT 11816</strain>
    </source>
</reference>
<keyword evidence="5" id="KW-0812">Transmembrane</keyword>
<dbReference type="STRING" id="762967.HMPREF9440_00508"/>
<keyword evidence="7" id="KW-0998">Cell outer membrane</keyword>
<gene>
    <name evidence="9" type="ORF">HMPREF9440_00508</name>
</gene>
<dbReference type="GO" id="GO:0009279">
    <property type="term" value="C:cell outer membrane"/>
    <property type="evidence" value="ECO:0007669"/>
    <property type="project" value="UniProtKB-SubCell"/>
</dbReference>
<comment type="caution">
    <text evidence="9">The sequence shown here is derived from an EMBL/GenBank/DDBJ whole genome shotgun (WGS) entry which is preliminary data.</text>
</comment>
<dbReference type="AlphaFoldDB" id="H3KCQ5"/>
<dbReference type="InterPro" id="IPR003423">
    <property type="entry name" value="OMP_efflux"/>
</dbReference>
<evidence type="ECO:0000256" key="1">
    <source>
        <dbReference type="ARBA" id="ARBA00004442"/>
    </source>
</evidence>
<dbReference type="PANTHER" id="PTHR30026:SF5">
    <property type="entry name" value="ABC-TYPE EFFLUX SYSTEM SECRETIN COMPONENT"/>
    <property type="match status" value="1"/>
</dbReference>
<keyword evidence="10" id="KW-1185">Reference proteome</keyword>
<name>H3KCQ5_9BURK</name>
<comment type="subcellular location">
    <subcellularLocation>
        <location evidence="1">Cell outer membrane</location>
    </subcellularLocation>
</comment>
<evidence type="ECO:0000256" key="8">
    <source>
        <dbReference type="SAM" id="SignalP"/>
    </source>
</evidence>
<organism evidence="9 10">
    <name type="scientific">Sutterella parvirubra YIT 11816</name>
    <dbReference type="NCBI Taxonomy" id="762967"/>
    <lineage>
        <taxon>Bacteria</taxon>
        <taxon>Pseudomonadati</taxon>
        <taxon>Pseudomonadota</taxon>
        <taxon>Betaproteobacteria</taxon>
        <taxon>Burkholderiales</taxon>
        <taxon>Sutterellaceae</taxon>
        <taxon>Sutterella</taxon>
    </lineage>
</organism>
<dbReference type="PANTHER" id="PTHR30026">
    <property type="entry name" value="OUTER MEMBRANE PROTEIN TOLC"/>
    <property type="match status" value="1"/>
</dbReference>
<feature type="chain" id="PRO_5003587288" evidence="8">
    <location>
        <begin position="20"/>
        <end position="488"/>
    </location>
</feature>
<evidence type="ECO:0000313" key="10">
    <source>
        <dbReference type="Proteomes" id="UP000004956"/>
    </source>
</evidence>
<dbReference type="Pfam" id="PF02321">
    <property type="entry name" value="OEP"/>
    <property type="match status" value="2"/>
</dbReference>